<keyword evidence="2 6" id="KW-0805">Transcription regulation</keyword>
<dbReference type="GO" id="GO:0003677">
    <property type="term" value="F:DNA binding"/>
    <property type="evidence" value="ECO:0007669"/>
    <property type="project" value="UniProtKB-KW"/>
</dbReference>
<dbReference type="Proteomes" id="UP000049855">
    <property type="component" value="Unassembled WGS sequence"/>
</dbReference>
<dbReference type="RefSeq" id="WP_021169376.1">
    <property type="nucleotide sequence ID" value="NZ_CTRP01000003.1"/>
</dbReference>
<evidence type="ECO:0000313" key="10">
    <source>
        <dbReference type="Proteomes" id="UP000049855"/>
    </source>
</evidence>
<dbReference type="InterPro" id="IPR039425">
    <property type="entry name" value="RNA_pol_sigma-70-like"/>
</dbReference>
<accession>A0A0U1KT92</accession>
<dbReference type="Pfam" id="PF04542">
    <property type="entry name" value="Sigma70_r2"/>
    <property type="match status" value="1"/>
</dbReference>
<dbReference type="InterPro" id="IPR000838">
    <property type="entry name" value="RNA_pol_sigma70_ECF_CS"/>
</dbReference>
<comment type="similarity">
    <text evidence="1 6">Belongs to the sigma-70 factor family. ECF subfamily.</text>
</comment>
<dbReference type="InterPro" id="IPR036388">
    <property type="entry name" value="WH-like_DNA-bd_sf"/>
</dbReference>
<dbReference type="NCBIfam" id="TIGR02937">
    <property type="entry name" value="sigma70-ECF"/>
    <property type="match status" value="1"/>
</dbReference>
<dbReference type="PANTHER" id="PTHR43133">
    <property type="entry name" value="RNA POLYMERASE ECF-TYPE SIGMA FACTO"/>
    <property type="match status" value="1"/>
</dbReference>
<name>A0A0U1KT92_9FIRM</name>
<dbReference type="Pfam" id="PF08281">
    <property type="entry name" value="Sigma70_r4_2"/>
    <property type="match status" value="1"/>
</dbReference>
<dbReference type="PROSITE" id="PS01063">
    <property type="entry name" value="SIGMA70_ECF"/>
    <property type="match status" value="1"/>
</dbReference>
<organism evidence="9 10">
    <name type="scientific">Sporomusa ovata</name>
    <dbReference type="NCBI Taxonomy" id="2378"/>
    <lineage>
        <taxon>Bacteria</taxon>
        <taxon>Bacillati</taxon>
        <taxon>Bacillota</taxon>
        <taxon>Negativicutes</taxon>
        <taxon>Selenomonadales</taxon>
        <taxon>Sporomusaceae</taxon>
        <taxon>Sporomusa</taxon>
    </lineage>
</organism>
<dbReference type="InterPro" id="IPR007627">
    <property type="entry name" value="RNA_pol_sigma70_r2"/>
</dbReference>
<dbReference type="GO" id="GO:0006352">
    <property type="term" value="P:DNA-templated transcription initiation"/>
    <property type="evidence" value="ECO:0007669"/>
    <property type="project" value="InterPro"/>
</dbReference>
<keyword evidence="3 6" id="KW-0731">Sigma factor</keyword>
<reference evidence="10" key="1">
    <citation type="submission" date="2015-03" db="EMBL/GenBank/DDBJ databases">
        <authorList>
            <person name="Nijsse Bart"/>
        </authorList>
    </citation>
    <scope>NUCLEOTIDE SEQUENCE [LARGE SCALE GENOMIC DNA]</scope>
</reference>
<dbReference type="Gene3D" id="1.10.10.10">
    <property type="entry name" value="Winged helix-like DNA-binding domain superfamily/Winged helix DNA-binding domain"/>
    <property type="match status" value="1"/>
</dbReference>
<dbReference type="PANTHER" id="PTHR43133:SF8">
    <property type="entry name" value="RNA POLYMERASE SIGMA FACTOR HI_1459-RELATED"/>
    <property type="match status" value="1"/>
</dbReference>
<dbReference type="Gene3D" id="1.10.1740.10">
    <property type="match status" value="1"/>
</dbReference>
<dbReference type="SUPFAM" id="SSF88946">
    <property type="entry name" value="Sigma2 domain of RNA polymerase sigma factors"/>
    <property type="match status" value="1"/>
</dbReference>
<evidence type="ECO:0000259" key="7">
    <source>
        <dbReference type="Pfam" id="PF04542"/>
    </source>
</evidence>
<gene>
    <name evidence="9" type="ORF">SpAn4DRAFT_1619</name>
</gene>
<dbReference type="InterPro" id="IPR014284">
    <property type="entry name" value="RNA_pol_sigma-70_dom"/>
</dbReference>
<evidence type="ECO:0000256" key="3">
    <source>
        <dbReference type="ARBA" id="ARBA00023082"/>
    </source>
</evidence>
<evidence type="ECO:0000259" key="8">
    <source>
        <dbReference type="Pfam" id="PF08281"/>
    </source>
</evidence>
<evidence type="ECO:0000256" key="1">
    <source>
        <dbReference type="ARBA" id="ARBA00010641"/>
    </source>
</evidence>
<evidence type="ECO:0000313" key="9">
    <source>
        <dbReference type="EMBL" id="CQR70650.1"/>
    </source>
</evidence>
<evidence type="ECO:0000256" key="5">
    <source>
        <dbReference type="ARBA" id="ARBA00023163"/>
    </source>
</evidence>
<feature type="domain" description="RNA polymerase sigma-70 region 2" evidence="7">
    <location>
        <begin position="23"/>
        <end position="91"/>
    </location>
</feature>
<protein>
    <recommendedName>
        <fullName evidence="6">RNA polymerase sigma factor</fullName>
    </recommendedName>
</protein>
<dbReference type="CDD" id="cd06171">
    <property type="entry name" value="Sigma70_r4"/>
    <property type="match status" value="1"/>
</dbReference>
<dbReference type="InterPro" id="IPR013324">
    <property type="entry name" value="RNA_pol_sigma_r3/r4-like"/>
</dbReference>
<keyword evidence="4 6" id="KW-0238">DNA-binding</keyword>
<sequence length="193" mass="21736">MAQDENRLIAKAQEGDKAALDELVTTYWQPIYRLALSKTGSSEDAQEIAQDTFLRALTALPRYKETNATFKTYLSRITLNLIIDYYRKRGRAPHMVDIAQYNEPIIDTSTRPDEAVLSAEQRKEVSRLLELLPEEQRRVIELRILQGVAIADVARIMGKSSAAIKMLQQRALKKLKDLFDENGITGGREAGAG</sequence>
<keyword evidence="10" id="KW-1185">Reference proteome</keyword>
<dbReference type="SUPFAM" id="SSF88659">
    <property type="entry name" value="Sigma3 and sigma4 domains of RNA polymerase sigma factors"/>
    <property type="match status" value="1"/>
</dbReference>
<dbReference type="GO" id="GO:0016987">
    <property type="term" value="F:sigma factor activity"/>
    <property type="evidence" value="ECO:0007669"/>
    <property type="project" value="UniProtKB-KW"/>
</dbReference>
<evidence type="ECO:0000256" key="2">
    <source>
        <dbReference type="ARBA" id="ARBA00023015"/>
    </source>
</evidence>
<feature type="domain" description="RNA polymerase sigma factor 70 region 4 type 2" evidence="8">
    <location>
        <begin position="123"/>
        <end position="175"/>
    </location>
</feature>
<proteinExistence type="inferred from homology"/>
<evidence type="ECO:0000256" key="4">
    <source>
        <dbReference type="ARBA" id="ARBA00023125"/>
    </source>
</evidence>
<dbReference type="InterPro" id="IPR013249">
    <property type="entry name" value="RNA_pol_sigma70_r4_t2"/>
</dbReference>
<keyword evidence="5 6" id="KW-0804">Transcription</keyword>
<dbReference type="EMBL" id="CTRP01000003">
    <property type="protein sequence ID" value="CQR70650.1"/>
    <property type="molecule type" value="Genomic_DNA"/>
</dbReference>
<dbReference type="GO" id="GO:0006950">
    <property type="term" value="P:response to stress"/>
    <property type="evidence" value="ECO:0007669"/>
    <property type="project" value="UniProtKB-ARBA"/>
</dbReference>
<dbReference type="InterPro" id="IPR013325">
    <property type="entry name" value="RNA_pol_sigma_r2"/>
</dbReference>
<dbReference type="AlphaFoldDB" id="A0A0U1KT92"/>
<evidence type="ECO:0000256" key="6">
    <source>
        <dbReference type="RuleBase" id="RU000716"/>
    </source>
</evidence>